<keyword evidence="2" id="KW-1133">Transmembrane helix</keyword>
<dbReference type="SUPFAM" id="SSF56672">
    <property type="entry name" value="DNA/RNA polymerases"/>
    <property type="match status" value="1"/>
</dbReference>
<dbReference type="OrthoDB" id="116622at2759"/>
<organism evidence="3 4">
    <name type="scientific">Cucumis melo var. makuwa</name>
    <name type="common">Oriental melon</name>
    <dbReference type="NCBI Taxonomy" id="1194695"/>
    <lineage>
        <taxon>Eukaryota</taxon>
        <taxon>Viridiplantae</taxon>
        <taxon>Streptophyta</taxon>
        <taxon>Embryophyta</taxon>
        <taxon>Tracheophyta</taxon>
        <taxon>Spermatophyta</taxon>
        <taxon>Magnoliopsida</taxon>
        <taxon>eudicotyledons</taxon>
        <taxon>Gunneridae</taxon>
        <taxon>Pentapetalae</taxon>
        <taxon>rosids</taxon>
        <taxon>fabids</taxon>
        <taxon>Cucurbitales</taxon>
        <taxon>Cucurbitaceae</taxon>
        <taxon>Benincaseae</taxon>
        <taxon>Cucumis</taxon>
    </lineage>
</organism>
<keyword evidence="2" id="KW-0812">Transmembrane</keyword>
<dbReference type="PANTHER" id="PTHR37984:SF15">
    <property type="entry name" value="INTEGRASE CATALYTIC DOMAIN-CONTAINING PROTEIN"/>
    <property type="match status" value="1"/>
</dbReference>
<keyword evidence="2" id="KW-0472">Membrane</keyword>
<feature type="transmembrane region" description="Helical" evidence="2">
    <location>
        <begin position="340"/>
        <end position="358"/>
    </location>
</feature>
<dbReference type="EMBL" id="SSTE01008669">
    <property type="protein sequence ID" value="KAA0054766.1"/>
    <property type="molecule type" value="Genomic_DNA"/>
</dbReference>
<dbReference type="AlphaFoldDB" id="A0A5A7UKF3"/>
<comment type="caution">
    <text evidence="3">The sequence shown here is derived from an EMBL/GenBank/DDBJ whole genome shotgun (WGS) entry which is preliminary data.</text>
</comment>
<evidence type="ECO:0000256" key="2">
    <source>
        <dbReference type="SAM" id="Phobius"/>
    </source>
</evidence>
<dbReference type="PANTHER" id="PTHR37984">
    <property type="entry name" value="PROTEIN CBG26694"/>
    <property type="match status" value="1"/>
</dbReference>
<accession>A0A5A7UKF3</accession>
<protein>
    <submittedName>
        <fullName evidence="3">WPP domain-interacting tail-anchored protein 2-like isoform X2</fullName>
    </submittedName>
</protein>
<dbReference type="InterPro" id="IPR043502">
    <property type="entry name" value="DNA/RNA_pol_sf"/>
</dbReference>
<dbReference type="Proteomes" id="UP000321393">
    <property type="component" value="Unassembled WGS sequence"/>
</dbReference>
<proteinExistence type="predicted"/>
<dbReference type="Gene3D" id="3.10.10.10">
    <property type="entry name" value="HIV Type 1 Reverse Transcriptase, subunit A, domain 1"/>
    <property type="match status" value="1"/>
</dbReference>
<sequence length="361" mass="41421">MLSSRVIHLSTSPYSSPILPVKKKDGRSWRFCVDYKPLNNVIIPDKFPMPVIEELVDELNEEVQVAQRRLAEYLGHIISGRGLEVDPEKIRSIKQWPKERPKEWIKWIHWAEYWFYTTYQEILGSNSISSYAWKITTPLIYYGDRETPNSTLDERLKERDIALGALKDHLRVAQEKTKKYADHKRRHVDFEEGDMVFLKIRLYRQMKSGYKKNDAGVWELVKLHVMALESGLPLGEENCEQTCNEKLSRGLKLISLPLWLVLSLAFKDSDADGSGRQRFMTYVGGYNVINLLGGLYDHMKSLFKTQDNVSVGGSTANSAAIESDLETTRRIDVAVLSSKHLFLVLPILIIIAAVYLSSLQD</sequence>
<feature type="coiled-coil region" evidence="1">
    <location>
        <begin position="49"/>
        <end position="76"/>
    </location>
</feature>
<evidence type="ECO:0000256" key="1">
    <source>
        <dbReference type="SAM" id="Coils"/>
    </source>
</evidence>
<name>A0A5A7UKF3_CUCMM</name>
<evidence type="ECO:0000313" key="4">
    <source>
        <dbReference type="Proteomes" id="UP000321393"/>
    </source>
</evidence>
<dbReference type="InterPro" id="IPR050951">
    <property type="entry name" value="Retrovirus_Pol_polyprotein"/>
</dbReference>
<evidence type="ECO:0000313" key="3">
    <source>
        <dbReference type="EMBL" id="KAA0054766.1"/>
    </source>
</evidence>
<reference evidence="3 4" key="1">
    <citation type="submission" date="2019-08" db="EMBL/GenBank/DDBJ databases">
        <title>Draft genome sequences of two oriental melons (Cucumis melo L. var makuwa).</title>
        <authorList>
            <person name="Kwon S.-Y."/>
        </authorList>
    </citation>
    <scope>NUCLEOTIDE SEQUENCE [LARGE SCALE GENOMIC DNA]</scope>
    <source>
        <strain evidence="4">cv. SW 3</strain>
        <tissue evidence="3">Leaf</tissue>
    </source>
</reference>
<keyword evidence="1" id="KW-0175">Coiled coil</keyword>
<gene>
    <name evidence="3" type="ORF">E6C27_scaffold437G00470</name>
</gene>